<proteinExistence type="predicted"/>
<evidence type="ECO:0000313" key="2">
    <source>
        <dbReference type="EMBL" id="CAI9544820.1"/>
    </source>
</evidence>
<sequence length="99" mass="11100">MTPRHKPYSSSLAALIEGTQRPFLFLVTDFNYGTDQYDAEGNEEQKSSREGSETMPYIDESPTMSPQLSARSQDSVDGVSPTPTEGLLPEVFTQIYMDW</sequence>
<dbReference type="EMBL" id="CATNWA010003216">
    <property type="protein sequence ID" value="CAI9544820.1"/>
    <property type="molecule type" value="Genomic_DNA"/>
</dbReference>
<feature type="compositionally biased region" description="Basic and acidic residues" evidence="1">
    <location>
        <begin position="43"/>
        <end position="52"/>
    </location>
</feature>
<comment type="caution">
    <text evidence="2">The sequence shown here is derived from an EMBL/GenBank/DDBJ whole genome shotgun (WGS) entry which is preliminary data.</text>
</comment>
<protein>
    <submittedName>
        <fullName evidence="2">Uncharacterized protein</fullName>
    </submittedName>
</protein>
<reference evidence="2" key="1">
    <citation type="submission" date="2023-05" db="EMBL/GenBank/DDBJ databases">
        <authorList>
            <person name="Stuckert A."/>
        </authorList>
    </citation>
    <scope>NUCLEOTIDE SEQUENCE</scope>
</reference>
<dbReference type="Proteomes" id="UP001162483">
    <property type="component" value="Unassembled WGS sequence"/>
</dbReference>
<name>A0ABN9BB50_9NEOB</name>
<feature type="region of interest" description="Disordered" evidence="1">
    <location>
        <begin position="35"/>
        <end position="85"/>
    </location>
</feature>
<evidence type="ECO:0000256" key="1">
    <source>
        <dbReference type="SAM" id="MobiDB-lite"/>
    </source>
</evidence>
<gene>
    <name evidence="2" type="ORF">SPARVUS_LOCUS2552567</name>
</gene>
<keyword evidence="3" id="KW-1185">Reference proteome</keyword>
<evidence type="ECO:0000313" key="3">
    <source>
        <dbReference type="Proteomes" id="UP001162483"/>
    </source>
</evidence>
<organism evidence="2 3">
    <name type="scientific">Staurois parvus</name>
    <dbReference type="NCBI Taxonomy" id="386267"/>
    <lineage>
        <taxon>Eukaryota</taxon>
        <taxon>Metazoa</taxon>
        <taxon>Chordata</taxon>
        <taxon>Craniata</taxon>
        <taxon>Vertebrata</taxon>
        <taxon>Euteleostomi</taxon>
        <taxon>Amphibia</taxon>
        <taxon>Batrachia</taxon>
        <taxon>Anura</taxon>
        <taxon>Neobatrachia</taxon>
        <taxon>Ranoidea</taxon>
        <taxon>Ranidae</taxon>
        <taxon>Staurois</taxon>
    </lineage>
</organism>
<feature type="compositionally biased region" description="Polar residues" evidence="1">
    <location>
        <begin position="62"/>
        <end position="75"/>
    </location>
</feature>
<accession>A0ABN9BB50</accession>